<evidence type="ECO:0000313" key="4">
    <source>
        <dbReference type="Proteomes" id="UP000219494"/>
    </source>
</evidence>
<gene>
    <name evidence="3" type="ORF">SAMN06297144_3452</name>
</gene>
<keyword evidence="4" id="KW-1185">Reference proteome</keyword>
<evidence type="ECO:0000256" key="1">
    <source>
        <dbReference type="SAM" id="MobiDB-lite"/>
    </source>
</evidence>
<reference evidence="3 4" key="1">
    <citation type="submission" date="2017-07" db="EMBL/GenBank/DDBJ databases">
        <authorList>
            <person name="Sun Z.S."/>
            <person name="Albrecht U."/>
            <person name="Echele G."/>
            <person name="Lee C.C."/>
        </authorList>
    </citation>
    <scope>NUCLEOTIDE SEQUENCE [LARGE SCALE GENOMIC DNA]</scope>
    <source>
        <strain evidence="3 4">CGMCC 1.12672</strain>
    </source>
</reference>
<evidence type="ECO:0000313" key="3">
    <source>
        <dbReference type="EMBL" id="SOB88301.1"/>
    </source>
</evidence>
<feature type="region of interest" description="Disordered" evidence="1">
    <location>
        <begin position="411"/>
        <end position="436"/>
    </location>
</feature>
<proteinExistence type="predicted"/>
<dbReference type="OrthoDB" id="1496333at2"/>
<dbReference type="Proteomes" id="UP000219494">
    <property type="component" value="Unassembled WGS sequence"/>
</dbReference>
<dbReference type="AlphaFoldDB" id="A0A285R2I2"/>
<dbReference type="SMART" id="SM00382">
    <property type="entry name" value="AAA"/>
    <property type="match status" value="1"/>
</dbReference>
<name>A0A285R2I2_9SPHN</name>
<dbReference type="Gene3D" id="3.40.50.300">
    <property type="entry name" value="P-loop containing nucleotide triphosphate hydrolases"/>
    <property type="match status" value="1"/>
</dbReference>
<dbReference type="EMBL" id="OBMI01000004">
    <property type="protein sequence ID" value="SOB88301.1"/>
    <property type="molecule type" value="Genomic_DNA"/>
</dbReference>
<dbReference type="SUPFAM" id="SSF52540">
    <property type="entry name" value="P-loop containing nucleoside triphosphate hydrolases"/>
    <property type="match status" value="1"/>
</dbReference>
<organism evidence="3 4">
    <name type="scientific">Sphingomonas guangdongensis</name>
    <dbReference type="NCBI Taxonomy" id="1141890"/>
    <lineage>
        <taxon>Bacteria</taxon>
        <taxon>Pseudomonadati</taxon>
        <taxon>Pseudomonadota</taxon>
        <taxon>Alphaproteobacteria</taxon>
        <taxon>Sphingomonadales</taxon>
        <taxon>Sphingomonadaceae</taxon>
        <taxon>Sphingomonas</taxon>
    </lineage>
</organism>
<feature type="domain" description="AAA+ ATPase" evidence="2">
    <location>
        <begin position="63"/>
        <end position="250"/>
    </location>
</feature>
<dbReference type="RefSeq" id="WP_097065193.1">
    <property type="nucleotide sequence ID" value="NZ_OBMI01000004.1"/>
</dbReference>
<accession>A0A285R2I2</accession>
<protein>
    <submittedName>
        <fullName evidence="3">RecA-family ATPase</fullName>
    </submittedName>
</protein>
<evidence type="ECO:0000259" key="2">
    <source>
        <dbReference type="SMART" id="SM00382"/>
    </source>
</evidence>
<dbReference type="InterPro" id="IPR003593">
    <property type="entry name" value="AAA+_ATPase"/>
</dbReference>
<sequence>MDFEDVEREHGGEAVRRAIAGADYLGRSTAAKAERWTLPIIDTTRWSAEPPERRWIVPGWLARGTGCLFVGEAGVGKSLLAQQLVTAVAAGKRFLGLETVQVPTLYVTCEDSDDELHRRQQPINEAVGINRLAAPAALSSLAGHTDTALGALDGEGRFQLSPVFDGITAAAKQHGAGLIALDNVAHLFAGNENARRDVAAFCSALDRMAIDCDATVIALAHPAKTEGSEFSGSTGWSAHVRQRWFMERPKDALDRDARVLRKSKSNYASSGDEIAFRWHQWAFVRDADLPDDQRAEIAANIQAGHENERFLACLEKATEERRATSPNRTASNYAPRVFAAMTIGKGVSEAGFAAALERLLHLGTIRNGERVYQRDNRAWVTGLALAPTLAPTPAQTLARERTETVAALRDEPAPTCTHSPPPYYVGEGGAADGPPPSLRLYVNDAPTDVGGG</sequence>
<dbReference type="Pfam" id="PF13481">
    <property type="entry name" value="AAA_25"/>
    <property type="match status" value="1"/>
</dbReference>
<dbReference type="InterPro" id="IPR027417">
    <property type="entry name" value="P-loop_NTPase"/>
</dbReference>